<keyword evidence="5" id="KW-0067">ATP-binding</keyword>
<dbReference type="AlphaFoldDB" id="A0ABD0XZY6"/>
<keyword evidence="7" id="KW-0539">Nucleus</keyword>
<dbReference type="Proteomes" id="UP001558652">
    <property type="component" value="Unassembled WGS sequence"/>
</dbReference>
<feature type="domain" description="Helicase ATP-binding" evidence="9">
    <location>
        <begin position="238"/>
        <end position="452"/>
    </location>
</feature>
<evidence type="ECO:0000313" key="11">
    <source>
        <dbReference type="Proteomes" id="UP001558652"/>
    </source>
</evidence>
<organism evidence="10 11">
    <name type="scientific">Ranatra chinensis</name>
    <dbReference type="NCBI Taxonomy" id="642074"/>
    <lineage>
        <taxon>Eukaryota</taxon>
        <taxon>Metazoa</taxon>
        <taxon>Ecdysozoa</taxon>
        <taxon>Arthropoda</taxon>
        <taxon>Hexapoda</taxon>
        <taxon>Insecta</taxon>
        <taxon>Pterygota</taxon>
        <taxon>Neoptera</taxon>
        <taxon>Paraneoptera</taxon>
        <taxon>Hemiptera</taxon>
        <taxon>Heteroptera</taxon>
        <taxon>Panheteroptera</taxon>
        <taxon>Nepomorpha</taxon>
        <taxon>Nepidae</taxon>
        <taxon>Ranatrinae</taxon>
        <taxon>Ranatra</taxon>
    </lineage>
</organism>
<dbReference type="SMART" id="SM00487">
    <property type="entry name" value="DEXDc"/>
    <property type="match status" value="1"/>
</dbReference>
<feature type="region of interest" description="Disordered" evidence="8">
    <location>
        <begin position="100"/>
        <end position="154"/>
    </location>
</feature>
<dbReference type="Gene3D" id="1.20.120.850">
    <property type="entry name" value="SWI2/SNF2 ATPases, N-terminal domain"/>
    <property type="match status" value="1"/>
</dbReference>
<dbReference type="InterPro" id="IPR014001">
    <property type="entry name" value="Helicase_ATP-bd"/>
</dbReference>
<dbReference type="InterPro" id="IPR000330">
    <property type="entry name" value="SNF2_N"/>
</dbReference>
<dbReference type="GO" id="GO:0004386">
    <property type="term" value="F:helicase activity"/>
    <property type="evidence" value="ECO:0007669"/>
    <property type="project" value="UniProtKB-KW"/>
</dbReference>
<keyword evidence="6" id="KW-0238">DNA-binding</keyword>
<dbReference type="CDD" id="cd18069">
    <property type="entry name" value="DEXHc_ARIP4"/>
    <property type="match status" value="1"/>
</dbReference>
<dbReference type="GO" id="GO:0003677">
    <property type="term" value="F:DNA binding"/>
    <property type="evidence" value="ECO:0007669"/>
    <property type="project" value="UniProtKB-KW"/>
</dbReference>
<evidence type="ECO:0000256" key="3">
    <source>
        <dbReference type="ARBA" id="ARBA00022741"/>
    </source>
</evidence>
<evidence type="ECO:0000256" key="4">
    <source>
        <dbReference type="ARBA" id="ARBA00022806"/>
    </source>
</evidence>
<feature type="compositionally biased region" description="Low complexity" evidence="8">
    <location>
        <begin position="100"/>
        <end position="111"/>
    </location>
</feature>
<evidence type="ECO:0000256" key="7">
    <source>
        <dbReference type="ARBA" id="ARBA00023242"/>
    </source>
</evidence>
<keyword evidence="4" id="KW-0378">Hydrolase</keyword>
<keyword evidence="4" id="KW-0347">Helicase</keyword>
<evidence type="ECO:0000256" key="8">
    <source>
        <dbReference type="SAM" id="MobiDB-lite"/>
    </source>
</evidence>
<evidence type="ECO:0000256" key="6">
    <source>
        <dbReference type="ARBA" id="ARBA00023125"/>
    </source>
</evidence>
<dbReference type="EMBL" id="JBFDAA010000017">
    <property type="protein sequence ID" value="KAL1116799.1"/>
    <property type="molecule type" value="Genomic_DNA"/>
</dbReference>
<dbReference type="PANTHER" id="PTHR45797">
    <property type="entry name" value="RAD54-LIKE"/>
    <property type="match status" value="1"/>
</dbReference>
<dbReference type="PANTHER" id="PTHR45797:SF1">
    <property type="entry name" value="HELICASE ARIP4"/>
    <property type="match status" value="1"/>
</dbReference>
<dbReference type="InterPro" id="IPR038718">
    <property type="entry name" value="SNF2-like_sf"/>
</dbReference>
<evidence type="ECO:0000256" key="5">
    <source>
        <dbReference type="ARBA" id="ARBA00022840"/>
    </source>
</evidence>
<sequence length="629" mass="70961">MDETQLDEATLSAQRQEMERLKRVQDQQKYIREVQRQIAINRQNNKTQTRVISLLQGNTISKSGVAGSSKPSTVLVKLSSNGGPPQVVNKKVLEVFKSGKSTGTTTDSKPGIVRIPNKPHMVTPSVSIAPVKPSTPTEPPKTKDVVTISSSSDEDDCIVISEPSDEEMEEEEDPNNSGMHTNDLYNTADEQGRVLINVGKPENDPDVFLAPQIARVIKPHQIGGVRFMFDNVVESLERFNTSPGFGCILAHSMGLGKTLQVVSFCDVFLSETSGKTVMCIMPINTLQNWMAEFNMWLPTDPSSSPLSLTGEVRPRNFGLFVLNDLHKTISARARVVQEWKKDGGVLLIGYEMYRQLSLKRSARTRKGKKKIPEEDMDDEKNKPLLDEMHEALVKPGPDLVICDEGHRIKNSHASISHALKQIRTRRRIVLTGYPLQNNLQEYWCMVDFVRPNYLGSKTEFSNMFERPIQNGQCIDSTPKDIRLMRYRAHVLHSLLEGFVQRRSHAVLRNTLPQKEEYVLLVRMTSFQRKLYDTFMNEVVRTKAVPNPLKAFAVCCKIWNHPDILYNFLKKREMDELQDLDLEEAAALAPGTNPAGVDPKRAKEKKGKGNTKKVLYHFLGYSLSGFDLDV</sequence>
<dbReference type="Gene3D" id="3.40.50.10810">
    <property type="entry name" value="Tandem AAA-ATPase domain"/>
    <property type="match status" value="1"/>
</dbReference>
<reference evidence="10 11" key="1">
    <citation type="submission" date="2024-07" db="EMBL/GenBank/DDBJ databases">
        <title>Chromosome-level genome assembly of the water stick insect Ranatra chinensis (Heteroptera: Nepidae).</title>
        <authorList>
            <person name="Liu X."/>
        </authorList>
    </citation>
    <scope>NUCLEOTIDE SEQUENCE [LARGE SCALE GENOMIC DNA]</scope>
    <source>
        <strain evidence="10">Cailab_2021Rc</strain>
        <tissue evidence="10">Muscle</tissue>
    </source>
</reference>
<keyword evidence="11" id="KW-1185">Reference proteome</keyword>
<protein>
    <recommendedName>
        <fullName evidence="9">Helicase ATP-binding domain-containing protein</fullName>
    </recommendedName>
</protein>
<dbReference type="Pfam" id="PF00176">
    <property type="entry name" value="SNF2-rel_dom"/>
    <property type="match status" value="1"/>
</dbReference>
<dbReference type="InterPro" id="IPR044574">
    <property type="entry name" value="ARIP4-like"/>
</dbReference>
<evidence type="ECO:0000256" key="1">
    <source>
        <dbReference type="ARBA" id="ARBA00004123"/>
    </source>
</evidence>
<dbReference type="InterPro" id="IPR027417">
    <property type="entry name" value="P-loop_NTPase"/>
</dbReference>
<gene>
    <name evidence="10" type="ORF">AAG570_005269</name>
</gene>
<evidence type="ECO:0000259" key="9">
    <source>
        <dbReference type="PROSITE" id="PS51192"/>
    </source>
</evidence>
<dbReference type="PROSITE" id="PS51192">
    <property type="entry name" value="HELICASE_ATP_BIND_1"/>
    <property type="match status" value="1"/>
</dbReference>
<proteinExistence type="inferred from homology"/>
<dbReference type="InterPro" id="IPR044573">
    <property type="entry name" value="ARIP4_DEXHc"/>
</dbReference>
<accession>A0ABD0XZY6</accession>
<name>A0ABD0XZY6_9HEMI</name>
<dbReference type="GO" id="GO:0005634">
    <property type="term" value="C:nucleus"/>
    <property type="evidence" value="ECO:0007669"/>
    <property type="project" value="UniProtKB-SubCell"/>
</dbReference>
<dbReference type="Gene3D" id="3.40.50.300">
    <property type="entry name" value="P-loop containing nucleotide triphosphate hydrolases"/>
    <property type="match status" value="1"/>
</dbReference>
<keyword evidence="3" id="KW-0547">Nucleotide-binding</keyword>
<evidence type="ECO:0000313" key="10">
    <source>
        <dbReference type="EMBL" id="KAL1116799.1"/>
    </source>
</evidence>
<comment type="caution">
    <text evidence="10">The sequence shown here is derived from an EMBL/GenBank/DDBJ whole genome shotgun (WGS) entry which is preliminary data.</text>
</comment>
<comment type="similarity">
    <text evidence="2">Belongs to the SNF2/RAD54 helicase family.</text>
</comment>
<comment type="subcellular location">
    <subcellularLocation>
        <location evidence="1">Nucleus</location>
    </subcellularLocation>
</comment>
<dbReference type="GO" id="GO:0005524">
    <property type="term" value="F:ATP binding"/>
    <property type="evidence" value="ECO:0007669"/>
    <property type="project" value="UniProtKB-KW"/>
</dbReference>
<evidence type="ECO:0000256" key="2">
    <source>
        <dbReference type="ARBA" id="ARBA00007025"/>
    </source>
</evidence>
<dbReference type="SUPFAM" id="SSF52540">
    <property type="entry name" value="P-loop containing nucleoside triphosphate hydrolases"/>
    <property type="match status" value="1"/>
</dbReference>